<dbReference type="RefSeq" id="XP_008879204.1">
    <property type="nucleotide sequence ID" value="XM_008880982.1"/>
</dbReference>
<dbReference type="STRING" id="157072.A0A024TDK3"/>
<dbReference type="InterPro" id="IPR052298">
    <property type="entry name" value="ZMYND10"/>
</dbReference>
<dbReference type="PANTHER" id="PTHR13244:SF7">
    <property type="entry name" value="ZINC FINGER MYND DOMAIN-CONTAINING PROTEIN 10"/>
    <property type="match status" value="1"/>
</dbReference>
<dbReference type="GeneID" id="20090522"/>
<dbReference type="eggNOG" id="ENOG502QS3F">
    <property type="taxonomic scope" value="Eukaryota"/>
</dbReference>
<dbReference type="AlphaFoldDB" id="A0A024TDK3"/>
<reference evidence="1" key="1">
    <citation type="submission" date="2013-12" db="EMBL/GenBank/DDBJ databases">
        <title>The Genome Sequence of Aphanomyces invadans NJM9701.</title>
        <authorList>
            <consortium name="The Broad Institute Genomics Platform"/>
            <person name="Russ C."/>
            <person name="Tyler B."/>
            <person name="van West P."/>
            <person name="Dieguez-Uribeondo J."/>
            <person name="Young S.K."/>
            <person name="Zeng Q."/>
            <person name="Gargeya S."/>
            <person name="Fitzgerald M."/>
            <person name="Abouelleil A."/>
            <person name="Alvarado L."/>
            <person name="Chapman S.B."/>
            <person name="Gainer-Dewar J."/>
            <person name="Goldberg J."/>
            <person name="Griggs A."/>
            <person name="Gujja S."/>
            <person name="Hansen M."/>
            <person name="Howarth C."/>
            <person name="Imamovic A."/>
            <person name="Ireland A."/>
            <person name="Larimer J."/>
            <person name="McCowan C."/>
            <person name="Murphy C."/>
            <person name="Pearson M."/>
            <person name="Poon T.W."/>
            <person name="Priest M."/>
            <person name="Roberts A."/>
            <person name="Saif S."/>
            <person name="Shea T."/>
            <person name="Sykes S."/>
            <person name="Wortman J."/>
            <person name="Nusbaum C."/>
            <person name="Birren B."/>
        </authorList>
    </citation>
    <scope>NUCLEOTIDE SEQUENCE [LARGE SCALE GENOMIC DNA]</scope>
    <source>
        <strain evidence="1">NJM9701</strain>
    </source>
</reference>
<evidence type="ECO:0000313" key="1">
    <source>
        <dbReference type="EMBL" id="ETV92240.1"/>
    </source>
</evidence>
<protein>
    <submittedName>
        <fullName evidence="1">Uncharacterized protein</fullName>
    </submittedName>
</protein>
<accession>A0A024TDK3</accession>
<dbReference type="VEuPathDB" id="FungiDB:H310_13472"/>
<name>A0A024TDK3_9STRA</name>
<organism evidence="1">
    <name type="scientific">Aphanomyces invadans</name>
    <dbReference type="NCBI Taxonomy" id="157072"/>
    <lineage>
        <taxon>Eukaryota</taxon>
        <taxon>Sar</taxon>
        <taxon>Stramenopiles</taxon>
        <taxon>Oomycota</taxon>
        <taxon>Saprolegniomycetes</taxon>
        <taxon>Saprolegniales</taxon>
        <taxon>Verrucalvaceae</taxon>
        <taxon>Aphanomyces</taxon>
    </lineage>
</organism>
<dbReference type="PANTHER" id="PTHR13244">
    <property type="entry name" value="ZINC FINGER MYND DOMAIN CONTAINING PROTEIN 10"/>
    <property type="match status" value="1"/>
</dbReference>
<proteinExistence type="predicted"/>
<dbReference type="OrthoDB" id="432970at2759"/>
<dbReference type="GO" id="GO:0005737">
    <property type="term" value="C:cytoplasm"/>
    <property type="evidence" value="ECO:0007669"/>
    <property type="project" value="TreeGrafter"/>
</dbReference>
<gene>
    <name evidence="1" type="ORF">H310_13472</name>
</gene>
<dbReference type="EMBL" id="KI914002">
    <property type="protein sequence ID" value="ETV92240.1"/>
    <property type="molecule type" value="Genomic_DNA"/>
</dbReference>
<sequence>MSDEAMAYMVMPHEAEYMVENVTPLPLEAMGSADFIRLHSDVEKLNLQAHQSAKQKADNFVIESILTFKKLPVLVHNMLVNELWKEHVFPTLDDVSDAASMRTYFVLYHEAVLCNLLEVAFYHEHVIESLDDETLIEVLDYCMRKITWLIRTPREVIRTKTTFHKSGHDIVRELDAASRKDELHRQWLEMEFRLSVQCVAILRYMCERVHVLSLNVLTRLLDKHDALLSFVALIENPPWTYKTPDSNQWKKFQDQKWAVVDPCDLLQITTTEAQPWIGVYFLVCSKVARDQYQLTSFRKNQVLRIRKYLNDVMLDQLPLLADVQRFLDELAIVQLNPNAVSSAAKLVMEVVPVIRTALLREYRTRYAQLGLAYQAACAQINRKHDMQVLADVYNMQGIDDLLDGGGSLSVDAVLEPSNQDVDKEYVAQEARRPVSVDVVISSGSQKIVDTNNHAVCCLTYEVDMTSEKAIETTDGTYARYSLRAVSSKGGVPDDAIVAVSNHARIHATIGFADDAMPPIQLQNPDVNLPMANDATAKPVWRQVGILDQGNGVVQIQFKIDPATDAHVMGSLFLSLPRMQAAA</sequence>